<reference evidence="13 14" key="1">
    <citation type="journal article" date="2016" name="Nat. Commun.">
        <title>Thousands of microbial genomes shed light on interconnected biogeochemical processes in an aquifer system.</title>
        <authorList>
            <person name="Anantharaman K."/>
            <person name="Brown C.T."/>
            <person name="Hug L.A."/>
            <person name="Sharon I."/>
            <person name="Castelle C.J."/>
            <person name="Probst A.J."/>
            <person name="Thomas B.C."/>
            <person name="Singh A."/>
            <person name="Wilkins M.J."/>
            <person name="Karaoz U."/>
            <person name="Brodie E.L."/>
            <person name="Williams K.H."/>
            <person name="Hubbard S.S."/>
            <person name="Banfield J.F."/>
        </authorList>
    </citation>
    <scope>NUCLEOTIDE SEQUENCE [LARGE SCALE GENOMIC DNA]</scope>
</reference>
<feature type="transmembrane region" description="Helical" evidence="11">
    <location>
        <begin position="92"/>
        <end position="113"/>
    </location>
</feature>
<name>A0A1F5KIK2_9BACT</name>
<evidence type="ECO:0000256" key="7">
    <source>
        <dbReference type="ARBA" id="ARBA00022833"/>
    </source>
</evidence>
<keyword evidence="4" id="KW-0645">Protease</keyword>
<sequence>MAILVFIVTILILVVLHELGHFLAAKRFNIKVLEFGFGIPPRVFGKKWGETLVSLNWLPFGGFVKLLGEDEDDPDALKSKRSFASQTVWKRIAVVVAGVTMNLSLAWLLYWIILGTQSFKTQIPLLTPYHFVGVSQTNENIILISSVAKNSPAELAHLQPGDRISEFNGEFLNDSDQFIQKIKESAGTPVTLTITDIQRITLRTVTVIPRQSPPPGEGSLGVALGSVAVANLEYKGVVGKILSAPIHSYNLTVYSVAVLSETINKAISSRNLAPVSNTVSGPVGITHYISDILAIKNPLLPYLEFLAMLSLNLAIVNILPFPGLDGGRLFFLLWEACTRKKVSPLVEKYIHSIGLVVLIGLIILVTASDIKKLF</sequence>
<keyword evidence="7" id="KW-0862">Zinc</keyword>
<evidence type="ECO:0000256" key="6">
    <source>
        <dbReference type="ARBA" id="ARBA00022801"/>
    </source>
</evidence>
<dbReference type="Proteomes" id="UP000177328">
    <property type="component" value="Unassembled WGS sequence"/>
</dbReference>
<comment type="caution">
    <text evidence="13">The sequence shown here is derived from an EMBL/GenBank/DDBJ whole genome shotgun (WGS) entry which is preliminary data.</text>
</comment>
<dbReference type="GO" id="GO:0006508">
    <property type="term" value="P:proteolysis"/>
    <property type="evidence" value="ECO:0007669"/>
    <property type="project" value="UniProtKB-KW"/>
</dbReference>
<dbReference type="Pfam" id="PF17820">
    <property type="entry name" value="PDZ_6"/>
    <property type="match status" value="1"/>
</dbReference>
<dbReference type="Gene3D" id="2.30.42.10">
    <property type="match status" value="1"/>
</dbReference>
<dbReference type="PANTHER" id="PTHR42837">
    <property type="entry name" value="REGULATOR OF SIGMA-E PROTEASE RSEP"/>
    <property type="match status" value="1"/>
</dbReference>
<dbReference type="PROSITE" id="PS50106">
    <property type="entry name" value="PDZ"/>
    <property type="match status" value="1"/>
</dbReference>
<comment type="similarity">
    <text evidence="3">Belongs to the peptidase M50B family.</text>
</comment>
<accession>A0A1F5KIK2</accession>
<dbReference type="SUPFAM" id="SSF50156">
    <property type="entry name" value="PDZ domain-like"/>
    <property type="match status" value="1"/>
</dbReference>
<evidence type="ECO:0000313" key="14">
    <source>
        <dbReference type="Proteomes" id="UP000177328"/>
    </source>
</evidence>
<dbReference type="InterPro" id="IPR004387">
    <property type="entry name" value="Pept_M50_Zn"/>
</dbReference>
<dbReference type="InterPro" id="IPR001478">
    <property type="entry name" value="PDZ"/>
</dbReference>
<keyword evidence="8 11" id="KW-1133">Transmembrane helix</keyword>
<dbReference type="InterPro" id="IPR008915">
    <property type="entry name" value="Peptidase_M50"/>
</dbReference>
<feature type="transmembrane region" description="Helical" evidence="11">
    <location>
        <begin position="299"/>
        <end position="319"/>
    </location>
</feature>
<dbReference type="InterPro" id="IPR041489">
    <property type="entry name" value="PDZ_6"/>
</dbReference>
<evidence type="ECO:0000256" key="9">
    <source>
        <dbReference type="ARBA" id="ARBA00023049"/>
    </source>
</evidence>
<protein>
    <recommendedName>
        <fullName evidence="12">PDZ domain-containing protein</fullName>
    </recommendedName>
</protein>
<dbReference type="EMBL" id="MFDD01000007">
    <property type="protein sequence ID" value="OGE40635.1"/>
    <property type="molecule type" value="Genomic_DNA"/>
</dbReference>
<evidence type="ECO:0000256" key="1">
    <source>
        <dbReference type="ARBA" id="ARBA00001947"/>
    </source>
</evidence>
<comment type="subcellular location">
    <subcellularLocation>
        <location evidence="2">Membrane</location>
        <topology evidence="2">Multi-pass membrane protein</topology>
    </subcellularLocation>
</comment>
<dbReference type="CDD" id="cd06163">
    <property type="entry name" value="S2P-M50_PDZ_RseP-like"/>
    <property type="match status" value="1"/>
</dbReference>
<dbReference type="GO" id="GO:0004222">
    <property type="term" value="F:metalloendopeptidase activity"/>
    <property type="evidence" value="ECO:0007669"/>
    <property type="project" value="InterPro"/>
</dbReference>
<feature type="domain" description="PDZ" evidence="12">
    <location>
        <begin position="132"/>
        <end position="198"/>
    </location>
</feature>
<evidence type="ECO:0000256" key="11">
    <source>
        <dbReference type="SAM" id="Phobius"/>
    </source>
</evidence>
<dbReference type="GO" id="GO:0016020">
    <property type="term" value="C:membrane"/>
    <property type="evidence" value="ECO:0007669"/>
    <property type="project" value="UniProtKB-SubCell"/>
</dbReference>
<evidence type="ECO:0000256" key="5">
    <source>
        <dbReference type="ARBA" id="ARBA00022692"/>
    </source>
</evidence>
<dbReference type="SMART" id="SM00228">
    <property type="entry name" value="PDZ"/>
    <property type="match status" value="1"/>
</dbReference>
<proteinExistence type="inferred from homology"/>
<keyword evidence="5 11" id="KW-0812">Transmembrane</keyword>
<dbReference type="InterPro" id="IPR036034">
    <property type="entry name" value="PDZ_sf"/>
</dbReference>
<dbReference type="PANTHER" id="PTHR42837:SF2">
    <property type="entry name" value="MEMBRANE METALLOPROTEASE ARASP2, CHLOROPLASTIC-RELATED"/>
    <property type="match status" value="1"/>
</dbReference>
<evidence type="ECO:0000256" key="2">
    <source>
        <dbReference type="ARBA" id="ARBA00004141"/>
    </source>
</evidence>
<evidence type="ECO:0000259" key="12">
    <source>
        <dbReference type="PROSITE" id="PS50106"/>
    </source>
</evidence>
<dbReference type="Pfam" id="PF02163">
    <property type="entry name" value="Peptidase_M50"/>
    <property type="match status" value="1"/>
</dbReference>
<organism evidence="13 14">
    <name type="scientific">Candidatus Daviesbacteria bacterium RIFCSPHIGHO2_02_FULL_43_12</name>
    <dbReference type="NCBI Taxonomy" id="1797776"/>
    <lineage>
        <taxon>Bacteria</taxon>
        <taxon>Candidatus Daviesiibacteriota</taxon>
    </lineage>
</organism>
<evidence type="ECO:0000256" key="8">
    <source>
        <dbReference type="ARBA" id="ARBA00022989"/>
    </source>
</evidence>
<keyword evidence="6" id="KW-0378">Hydrolase</keyword>
<evidence type="ECO:0000256" key="3">
    <source>
        <dbReference type="ARBA" id="ARBA00007931"/>
    </source>
</evidence>
<comment type="cofactor">
    <cofactor evidence="1">
        <name>Zn(2+)</name>
        <dbReference type="ChEBI" id="CHEBI:29105"/>
    </cofactor>
</comment>
<dbReference type="AlphaFoldDB" id="A0A1F5KIK2"/>
<evidence type="ECO:0000256" key="4">
    <source>
        <dbReference type="ARBA" id="ARBA00022670"/>
    </source>
</evidence>
<evidence type="ECO:0000313" key="13">
    <source>
        <dbReference type="EMBL" id="OGE40635.1"/>
    </source>
</evidence>
<keyword evidence="10 11" id="KW-0472">Membrane</keyword>
<keyword evidence="9" id="KW-0482">Metalloprotease</keyword>
<gene>
    <name evidence="13" type="ORF">A3D25_05755</name>
</gene>
<evidence type="ECO:0000256" key="10">
    <source>
        <dbReference type="ARBA" id="ARBA00023136"/>
    </source>
</evidence>
<feature type="transmembrane region" description="Helical" evidence="11">
    <location>
        <begin position="349"/>
        <end position="367"/>
    </location>
</feature>